<feature type="site" description="Lowers pKa of active site Tyr" evidence="5">
    <location>
        <position position="122"/>
    </location>
</feature>
<sequence length="321" mass="35745">MSFDSNSTDINGLINPAISSFINHNNSISRHTPERSAQPPPSPLPTMSLTISSTVRLLSGAYMPRLGFGVYMNDDCAPACLTALKHGYRHIDSARVYRNEVEVGKAIRESGIPREEIFVTTKIMAEEHGYESTLKAVDNSLERFGFTYLDLYLIHAPLSNKQKRLETWRALIDAKNAGKLRSIGVSNYGVKHMEEIREAGLETPSINQVEVQPFCQQKEIVNYCNKHGIVVQAYCPLLRGKHDDPVLQEVAKKYNKEVAQVLVRWSLQHGFVPLPKSATDSRIISNANVYDFEIAAEDIAKLDALDKGDAGAISWNPIHAP</sequence>
<evidence type="ECO:0000256" key="3">
    <source>
        <dbReference type="PIRSR" id="PIRSR000097-1"/>
    </source>
</evidence>
<evidence type="ECO:0000256" key="4">
    <source>
        <dbReference type="PIRSR" id="PIRSR000097-2"/>
    </source>
</evidence>
<dbReference type="Gene3D" id="3.20.20.100">
    <property type="entry name" value="NADP-dependent oxidoreductase domain"/>
    <property type="match status" value="1"/>
</dbReference>
<feature type="region of interest" description="Disordered" evidence="6">
    <location>
        <begin position="25"/>
        <end position="46"/>
    </location>
</feature>
<dbReference type="Pfam" id="PF00248">
    <property type="entry name" value="Aldo_ket_red"/>
    <property type="match status" value="1"/>
</dbReference>
<dbReference type="PRINTS" id="PR00069">
    <property type="entry name" value="ALDKETRDTASE"/>
</dbReference>
<proteinExistence type="inferred from homology"/>
<dbReference type="PANTHER" id="PTHR43827">
    <property type="entry name" value="2,5-DIKETO-D-GLUCONIC ACID REDUCTASE"/>
    <property type="match status" value="1"/>
</dbReference>
<evidence type="ECO:0000256" key="5">
    <source>
        <dbReference type="PIRSR" id="PIRSR000097-3"/>
    </source>
</evidence>
<comment type="similarity">
    <text evidence="1">Belongs to the aldo/keto reductase family.</text>
</comment>
<dbReference type="PROSITE" id="PS00063">
    <property type="entry name" value="ALDOKETO_REDUCTASE_3"/>
    <property type="match status" value="1"/>
</dbReference>
<evidence type="ECO:0000256" key="1">
    <source>
        <dbReference type="ARBA" id="ARBA00007905"/>
    </source>
</evidence>
<accession>A0A1C7M7G4</accession>
<evidence type="ECO:0000259" key="7">
    <source>
        <dbReference type="Pfam" id="PF00248"/>
    </source>
</evidence>
<dbReference type="OrthoDB" id="416253at2759"/>
<dbReference type="PROSITE" id="PS00798">
    <property type="entry name" value="ALDOKETO_REDUCTASE_1"/>
    <property type="match status" value="1"/>
</dbReference>
<keyword evidence="9" id="KW-1185">Reference proteome</keyword>
<dbReference type="SUPFAM" id="SSF51430">
    <property type="entry name" value="NAD(P)-linked oxidoreductase"/>
    <property type="match status" value="1"/>
</dbReference>
<evidence type="ECO:0000313" key="8">
    <source>
        <dbReference type="EMBL" id="OBZ72778.1"/>
    </source>
</evidence>
<dbReference type="AlphaFoldDB" id="A0A1C7M7G4"/>
<evidence type="ECO:0000256" key="2">
    <source>
        <dbReference type="ARBA" id="ARBA00023002"/>
    </source>
</evidence>
<evidence type="ECO:0000313" key="9">
    <source>
        <dbReference type="Proteomes" id="UP000092993"/>
    </source>
</evidence>
<dbReference type="InterPro" id="IPR018170">
    <property type="entry name" value="Aldo/ket_reductase_CS"/>
</dbReference>
<reference evidence="8 9" key="1">
    <citation type="submission" date="2016-03" db="EMBL/GenBank/DDBJ databases">
        <title>Whole genome sequencing of Grifola frondosa 9006-11.</title>
        <authorList>
            <person name="Min B."/>
            <person name="Park H."/>
            <person name="Kim J.-G."/>
            <person name="Cho H."/>
            <person name="Oh Y.-L."/>
            <person name="Kong W.-S."/>
            <person name="Choi I.-G."/>
        </authorList>
    </citation>
    <scope>NUCLEOTIDE SEQUENCE [LARGE SCALE GENOMIC DNA]</scope>
    <source>
        <strain evidence="8 9">9006-11</strain>
    </source>
</reference>
<dbReference type="InterPro" id="IPR023210">
    <property type="entry name" value="NADP_OxRdtase_dom"/>
</dbReference>
<dbReference type="Proteomes" id="UP000092993">
    <property type="component" value="Unassembled WGS sequence"/>
</dbReference>
<keyword evidence="2" id="KW-0560">Oxidoreductase</keyword>
<name>A0A1C7M7G4_GRIFR</name>
<dbReference type="FunFam" id="3.20.20.100:FF:000015">
    <property type="entry name" value="Oxidoreductase, aldo/keto reductase family"/>
    <property type="match status" value="1"/>
</dbReference>
<organism evidence="8 9">
    <name type="scientific">Grifola frondosa</name>
    <name type="common">Maitake</name>
    <name type="synonym">Polyporus frondosus</name>
    <dbReference type="NCBI Taxonomy" id="5627"/>
    <lineage>
        <taxon>Eukaryota</taxon>
        <taxon>Fungi</taxon>
        <taxon>Dikarya</taxon>
        <taxon>Basidiomycota</taxon>
        <taxon>Agaricomycotina</taxon>
        <taxon>Agaricomycetes</taxon>
        <taxon>Polyporales</taxon>
        <taxon>Grifolaceae</taxon>
        <taxon>Grifola</taxon>
    </lineage>
</organism>
<feature type="domain" description="NADP-dependent oxidoreductase" evidence="7">
    <location>
        <begin position="75"/>
        <end position="306"/>
    </location>
</feature>
<dbReference type="PIRSF" id="PIRSF000097">
    <property type="entry name" value="AKR"/>
    <property type="match status" value="1"/>
</dbReference>
<dbReference type="OMA" id="KLWSAYH"/>
<dbReference type="PANTHER" id="PTHR43827:SF13">
    <property type="entry name" value="ALDO_KETO REDUCTASE FAMILY PROTEIN"/>
    <property type="match status" value="1"/>
</dbReference>
<comment type="caution">
    <text evidence="8">The sequence shown here is derived from an EMBL/GenBank/DDBJ whole genome shotgun (WGS) entry which is preliminary data.</text>
</comment>
<dbReference type="STRING" id="5627.A0A1C7M7G4"/>
<protein>
    <submittedName>
        <fullName evidence="8">Glyoxal reductase</fullName>
    </submittedName>
</protein>
<dbReference type="InterPro" id="IPR020471">
    <property type="entry name" value="AKR"/>
</dbReference>
<dbReference type="EMBL" id="LUGG01000007">
    <property type="protein sequence ID" value="OBZ72778.1"/>
    <property type="molecule type" value="Genomic_DNA"/>
</dbReference>
<feature type="active site" description="Proton donor" evidence="3">
    <location>
        <position position="97"/>
    </location>
</feature>
<dbReference type="GO" id="GO:0016491">
    <property type="term" value="F:oxidoreductase activity"/>
    <property type="evidence" value="ECO:0007669"/>
    <property type="project" value="UniProtKB-KW"/>
</dbReference>
<feature type="binding site" evidence="4">
    <location>
        <position position="155"/>
    </location>
    <ligand>
        <name>substrate</name>
    </ligand>
</feature>
<gene>
    <name evidence="8" type="primary">yvgN_0</name>
    <name evidence="8" type="ORF">A0H81_07311</name>
</gene>
<evidence type="ECO:0000256" key="6">
    <source>
        <dbReference type="SAM" id="MobiDB-lite"/>
    </source>
</evidence>
<dbReference type="InterPro" id="IPR036812">
    <property type="entry name" value="NAD(P)_OxRdtase_dom_sf"/>
</dbReference>
<dbReference type="CDD" id="cd19071">
    <property type="entry name" value="AKR_AKR1-5-like"/>
    <property type="match status" value="1"/>
</dbReference>